<dbReference type="AlphaFoldDB" id="A0A5C6XE76"/>
<protein>
    <recommendedName>
        <fullName evidence="4">Tetratricopeptide repeat protein</fullName>
    </recommendedName>
</protein>
<evidence type="ECO:0000313" key="3">
    <source>
        <dbReference type="Proteomes" id="UP000321046"/>
    </source>
</evidence>
<dbReference type="EMBL" id="VOSL01000044">
    <property type="protein sequence ID" value="TXD36422.1"/>
    <property type="molecule type" value="Genomic_DNA"/>
</dbReference>
<evidence type="ECO:0000256" key="1">
    <source>
        <dbReference type="SAM" id="Phobius"/>
    </source>
</evidence>
<dbReference type="SUPFAM" id="SSF48452">
    <property type="entry name" value="TPR-like"/>
    <property type="match status" value="1"/>
</dbReference>
<keyword evidence="1" id="KW-0472">Membrane</keyword>
<comment type="caution">
    <text evidence="2">The sequence shown here is derived from an EMBL/GenBank/DDBJ whole genome shotgun (WGS) entry which is preliminary data.</text>
</comment>
<feature type="transmembrane region" description="Helical" evidence="1">
    <location>
        <begin position="638"/>
        <end position="658"/>
    </location>
</feature>
<proteinExistence type="predicted"/>
<feature type="transmembrane region" description="Helical" evidence="1">
    <location>
        <begin position="278"/>
        <end position="297"/>
    </location>
</feature>
<accession>A0A5C6XE76</accession>
<dbReference type="RefSeq" id="WP_146974372.1">
    <property type="nucleotide sequence ID" value="NZ_VOSL01000044.1"/>
</dbReference>
<feature type="transmembrane region" description="Helical" evidence="1">
    <location>
        <begin position="497"/>
        <end position="517"/>
    </location>
</feature>
<evidence type="ECO:0008006" key="4">
    <source>
        <dbReference type="Google" id="ProtNLM"/>
    </source>
</evidence>
<feature type="transmembrane region" description="Helical" evidence="1">
    <location>
        <begin position="191"/>
        <end position="219"/>
    </location>
</feature>
<keyword evidence="1" id="KW-1133">Transmembrane helix</keyword>
<feature type="transmembrane region" description="Helical" evidence="1">
    <location>
        <begin position="240"/>
        <end position="272"/>
    </location>
</feature>
<dbReference type="OrthoDB" id="5507619at2"/>
<feature type="transmembrane region" description="Helical" evidence="1">
    <location>
        <begin position="600"/>
        <end position="618"/>
    </location>
</feature>
<reference evidence="2 3" key="1">
    <citation type="submission" date="2019-08" db="EMBL/GenBank/DDBJ databases">
        <title>Bradymonadales sp. TMQ2.</title>
        <authorList>
            <person name="Liang Q."/>
        </authorList>
    </citation>
    <scope>NUCLEOTIDE SEQUENCE [LARGE SCALE GENOMIC DNA]</scope>
    <source>
        <strain evidence="2 3">TMQ2</strain>
    </source>
</reference>
<name>A0A5C6XE76_9DELT</name>
<dbReference type="InterPro" id="IPR011990">
    <property type="entry name" value="TPR-like_helical_dom_sf"/>
</dbReference>
<evidence type="ECO:0000313" key="2">
    <source>
        <dbReference type="EMBL" id="TXD36422.1"/>
    </source>
</evidence>
<sequence>MSSQPRATGLWGPLLSVKLPLLALGIFMLCAIVPGLAQAQVEDASMERMIERLGEQDVQAGSGALAPSTVAPLNLEVQWRLWLTLIESGEPGINELQALRDDALSLGRVSLPEHALAVLAVARARDRYGLSPTDAEALLTMAMTMAPELPYPALELARQRIHDQGAPHRAIAPFVEGVRRGMNSPDVCMAWVLKFAIFALLSVLVGLGAFMLAQLLRYFGVAAYDGTRWLPRGFSSNQTVIVLVALVIVPGLLLRSPLASLLIMLALVIPFQQLNERAVSACFLATILALPSLDVALSRMVLFPGSPAQTLAHEHLRGCDEACLARLEAGTTPAQEYAAAVALFRTGTPEAMARVVDLAEAATPASRLFKAQWANLQGAALIAQAESEAALDHLERAEMLLPQAPEPHFNRMRALQLSGDEEGGYDALDQAVRHGLESVGRYLDTGRRDANSLLMIIPLQSSQIWEEHLVYTETISSISMISPFWQALAGPQLPLSLAPYLGGAGLLWLLLTLQPYLRQRVSTPCPKCGLARDPEDARELGGHHYCLPCYQTFVSGATLDYHARVQSETTLGRRDRFQSFLRRSLSLLLPGTGHVLGGHALRGTLAFMALAFGAFWLMNPMGLWRPPAELFHEGWAGQQVVAWVLVGLGVLVGLWGLFAGVDPTRVRGTTVHSEVKR</sequence>
<dbReference type="Gene3D" id="1.25.40.10">
    <property type="entry name" value="Tetratricopeptide repeat domain"/>
    <property type="match status" value="1"/>
</dbReference>
<keyword evidence="1" id="KW-0812">Transmembrane</keyword>
<organism evidence="2 3">
    <name type="scientific">Lujinxingia vulgaris</name>
    <dbReference type="NCBI Taxonomy" id="2600176"/>
    <lineage>
        <taxon>Bacteria</taxon>
        <taxon>Deltaproteobacteria</taxon>
        <taxon>Bradymonadales</taxon>
        <taxon>Lujinxingiaceae</taxon>
        <taxon>Lujinxingia</taxon>
    </lineage>
</organism>
<dbReference type="Proteomes" id="UP000321046">
    <property type="component" value="Unassembled WGS sequence"/>
</dbReference>
<gene>
    <name evidence="2" type="ORF">FRC96_10100</name>
</gene>